<evidence type="ECO:0000256" key="1">
    <source>
        <dbReference type="ARBA" id="ARBA00004651"/>
    </source>
</evidence>
<evidence type="ECO:0000313" key="9">
    <source>
        <dbReference type="Proteomes" id="UP000278222"/>
    </source>
</evidence>
<feature type="transmembrane region" description="Helical" evidence="6">
    <location>
        <begin position="284"/>
        <end position="303"/>
    </location>
</feature>
<feature type="transmembrane region" description="Helical" evidence="6">
    <location>
        <begin position="166"/>
        <end position="184"/>
    </location>
</feature>
<proteinExistence type="predicted"/>
<feature type="transmembrane region" description="Helical" evidence="6">
    <location>
        <begin position="80"/>
        <end position="97"/>
    </location>
</feature>
<dbReference type="InterPro" id="IPR050189">
    <property type="entry name" value="MFS_Efflux_Transporters"/>
</dbReference>
<sequence>MAASRQALLLVPTLGLVYVASQFYRATNAVIAPDLMRELHLSSDAMGMLTGAFFFAFALAQIPVGVLLDRYGPRRTNMGLLLVAAAGALVFAGSTSVEGLIAGRILLGIGSSGVLMGSIMIFARWFPPDRLASAISVMVAVGAGGIILATWPLALAVQAIGWRSTFVGAAIVTACLVPLLVFLVRDGPPGWQPAGGRTEPLGAILRGLPRVWRIPPIKYFFAVHLTTLSAVLTVLGLWGGPYLADVHGLDAVGRGRILLAMSIASIAGNLSYGPLDRIFDTRKRLVLCGGSVTICVLSTLALLQAPPLWAATLLFMALAFGGSITIILQTHSRGLLPDNMAGRGLTVLNMSTMLGVALGQTMSGVIVGAFPAVDGAYPEAAYRCVFAYLACVLVLGLLAYTRVADVRPSDQRLKTAAR</sequence>
<keyword evidence="3 6" id="KW-0812">Transmembrane</keyword>
<dbReference type="Proteomes" id="UP000278222">
    <property type="component" value="Unassembled WGS sequence"/>
</dbReference>
<dbReference type="Pfam" id="PF07690">
    <property type="entry name" value="MFS_1"/>
    <property type="match status" value="1"/>
</dbReference>
<feature type="transmembrane region" description="Helical" evidence="6">
    <location>
        <begin position="309"/>
        <end position="328"/>
    </location>
</feature>
<dbReference type="GO" id="GO:0022857">
    <property type="term" value="F:transmembrane transporter activity"/>
    <property type="evidence" value="ECO:0007669"/>
    <property type="project" value="InterPro"/>
</dbReference>
<protein>
    <submittedName>
        <fullName evidence="8">Putative MFS family arabinose efflux permease</fullName>
    </submittedName>
</protein>
<dbReference type="PANTHER" id="PTHR43124:SF3">
    <property type="entry name" value="CHLORAMPHENICOL EFFLUX PUMP RV0191"/>
    <property type="match status" value="1"/>
</dbReference>
<name>A0A3N1MFY1_9PROT</name>
<accession>A0A3N1MFY1</accession>
<dbReference type="GO" id="GO:0005886">
    <property type="term" value="C:plasma membrane"/>
    <property type="evidence" value="ECO:0007669"/>
    <property type="project" value="UniProtKB-SubCell"/>
</dbReference>
<dbReference type="Gene3D" id="1.20.1250.20">
    <property type="entry name" value="MFS general substrate transporter like domains"/>
    <property type="match status" value="2"/>
</dbReference>
<evidence type="ECO:0000256" key="4">
    <source>
        <dbReference type="ARBA" id="ARBA00022989"/>
    </source>
</evidence>
<feature type="transmembrane region" description="Helical" evidence="6">
    <location>
        <begin position="103"/>
        <end position="123"/>
    </location>
</feature>
<evidence type="ECO:0000256" key="3">
    <source>
        <dbReference type="ARBA" id="ARBA00022692"/>
    </source>
</evidence>
<dbReference type="InterPro" id="IPR020846">
    <property type="entry name" value="MFS_dom"/>
</dbReference>
<dbReference type="InterPro" id="IPR011701">
    <property type="entry name" value="MFS"/>
</dbReference>
<evidence type="ECO:0000256" key="6">
    <source>
        <dbReference type="SAM" id="Phobius"/>
    </source>
</evidence>
<keyword evidence="4 6" id="KW-1133">Transmembrane helix</keyword>
<keyword evidence="9" id="KW-1185">Reference proteome</keyword>
<evidence type="ECO:0000256" key="2">
    <source>
        <dbReference type="ARBA" id="ARBA00022475"/>
    </source>
</evidence>
<comment type="caution">
    <text evidence="8">The sequence shown here is derived from an EMBL/GenBank/DDBJ whole genome shotgun (WGS) entry which is preliminary data.</text>
</comment>
<reference evidence="8 9" key="1">
    <citation type="submission" date="2018-11" db="EMBL/GenBank/DDBJ databases">
        <title>Genomic Encyclopedia of Type Strains, Phase IV (KMG-IV): sequencing the most valuable type-strain genomes for metagenomic binning, comparative biology and taxonomic classification.</title>
        <authorList>
            <person name="Goeker M."/>
        </authorList>
    </citation>
    <scope>NUCLEOTIDE SEQUENCE [LARGE SCALE GENOMIC DNA]</scope>
    <source>
        <strain evidence="8 9">DSM 5900</strain>
    </source>
</reference>
<feature type="domain" description="Major facilitator superfamily (MFS) profile" evidence="7">
    <location>
        <begin position="8"/>
        <end position="408"/>
    </location>
</feature>
<feature type="transmembrane region" description="Helical" evidence="6">
    <location>
        <begin position="348"/>
        <end position="373"/>
    </location>
</feature>
<dbReference type="SUPFAM" id="SSF103473">
    <property type="entry name" value="MFS general substrate transporter"/>
    <property type="match status" value="1"/>
</dbReference>
<feature type="transmembrane region" description="Helical" evidence="6">
    <location>
        <begin position="251"/>
        <end position="272"/>
    </location>
</feature>
<dbReference type="RefSeq" id="WP_170216327.1">
    <property type="nucleotide sequence ID" value="NZ_AP019700.1"/>
</dbReference>
<evidence type="ECO:0000313" key="8">
    <source>
        <dbReference type="EMBL" id="ROQ01647.1"/>
    </source>
</evidence>
<dbReference type="PANTHER" id="PTHR43124">
    <property type="entry name" value="PURINE EFFLUX PUMP PBUE"/>
    <property type="match status" value="1"/>
</dbReference>
<keyword evidence="5 6" id="KW-0472">Membrane</keyword>
<feature type="transmembrane region" description="Helical" evidence="6">
    <location>
        <begin position="385"/>
        <end position="404"/>
    </location>
</feature>
<gene>
    <name evidence="8" type="ORF">EDC65_0829</name>
</gene>
<keyword evidence="2" id="KW-1003">Cell membrane</keyword>
<dbReference type="EMBL" id="RJKX01000011">
    <property type="protein sequence ID" value="ROQ01647.1"/>
    <property type="molecule type" value="Genomic_DNA"/>
</dbReference>
<feature type="transmembrane region" description="Helical" evidence="6">
    <location>
        <begin position="219"/>
        <end position="239"/>
    </location>
</feature>
<evidence type="ECO:0000256" key="5">
    <source>
        <dbReference type="ARBA" id="ARBA00023136"/>
    </source>
</evidence>
<dbReference type="PROSITE" id="PS50850">
    <property type="entry name" value="MFS"/>
    <property type="match status" value="1"/>
</dbReference>
<feature type="transmembrane region" description="Helical" evidence="6">
    <location>
        <begin position="135"/>
        <end position="160"/>
    </location>
</feature>
<comment type="subcellular location">
    <subcellularLocation>
        <location evidence="1">Cell membrane</location>
        <topology evidence="1">Multi-pass membrane protein</topology>
    </subcellularLocation>
</comment>
<organism evidence="8 9">
    <name type="scientific">Stella humosa</name>
    <dbReference type="NCBI Taxonomy" id="94"/>
    <lineage>
        <taxon>Bacteria</taxon>
        <taxon>Pseudomonadati</taxon>
        <taxon>Pseudomonadota</taxon>
        <taxon>Alphaproteobacteria</taxon>
        <taxon>Rhodospirillales</taxon>
        <taxon>Stellaceae</taxon>
        <taxon>Stella</taxon>
    </lineage>
</organism>
<feature type="transmembrane region" description="Helical" evidence="6">
    <location>
        <begin position="45"/>
        <end position="68"/>
    </location>
</feature>
<evidence type="ECO:0000259" key="7">
    <source>
        <dbReference type="PROSITE" id="PS50850"/>
    </source>
</evidence>
<dbReference type="InterPro" id="IPR036259">
    <property type="entry name" value="MFS_trans_sf"/>
</dbReference>
<dbReference type="AlphaFoldDB" id="A0A3N1MFY1"/>